<dbReference type="Gene3D" id="1.25.10.10">
    <property type="entry name" value="Leucine-rich Repeat Variant"/>
    <property type="match status" value="1"/>
</dbReference>
<dbReference type="PANTHER" id="PTHR35834:SF3">
    <property type="entry name" value="ARM REPEAT SUPERFAMILY PROTEIN"/>
    <property type="match status" value="1"/>
</dbReference>
<sequence>MNSDESDHEELQSQRVLLLTLLDALKMASKDLQSNLFSLTNTDFSKSKTTFEALSKLEAEADSPLSTDPNLFKLSQLLCNLNTLLEKLEKSQGYSLSSLLRRQITSYNISQVAFTIEAEIQAILDRDNVQILARTLKDSEADEDQKVKVLIEFRNRVCQGFNRDFQDLVLRAKVFSILETILCDSMCSNRVRDQAALVIDALVRFNKNVFVGLVFMGPIVGALVSMGSCCSIQVLCSLIKFVRTPLIDEMELNGEIPRIINLLSSEELPIQAAALDCILELAYFGRKEVIEAILGEELVEKLMEMQRLEHGSEDLEKGQLSQPENERVCEGTEPETKIESKDRDSVQNYPFESCVARFAVQIEVGEGLNQVEKREVKLEILRRVRAASVSEAESATIESEVLWGSSP</sequence>
<dbReference type="EnsemblPlants" id="QL02p021141:mrna">
    <property type="protein sequence ID" value="QL02p021141:mrna:CDS:3"/>
    <property type="gene ID" value="QL02p021141"/>
</dbReference>
<keyword evidence="3" id="KW-1185">Reference proteome</keyword>
<dbReference type="Proteomes" id="UP000594261">
    <property type="component" value="Chromosome 2"/>
</dbReference>
<reference evidence="2" key="2">
    <citation type="submission" date="2021-01" db="UniProtKB">
        <authorList>
            <consortium name="EnsemblPlants"/>
        </authorList>
    </citation>
    <scope>IDENTIFICATION</scope>
</reference>
<protein>
    <submittedName>
        <fullName evidence="2">Uncharacterized protein</fullName>
    </submittedName>
</protein>
<dbReference type="Gramene" id="QL02p021141:mrna">
    <property type="protein sequence ID" value="QL02p021141:mrna:CDS:3"/>
    <property type="gene ID" value="QL02p021141"/>
</dbReference>
<dbReference type="AlphaFoldDB" id="A0A7N2KUQ0"/>
<dbReference type="SUPFAM" id="SSF48371">
    <property type="entry name" value="ARM repeat"/>
    <property type="match status" value="1"/>
</dbReference>
<feature type="region of interest" description="Disordered" evidence="1">
    <location>
        <begin position="311"/>
        <end position="344"/>
    </location>
</feature>
<dbReference type="InterPro" id="IPR016024">
    <property type="entry name" value="ARM-type_fold"/>
</dbReference>
<dbReference type="PANTHER" id="PTHR35834">
    <property type="entry name" value="ARMADILLO-TYPE FOLD PROTEIN-RELATED"/>
    <property type="match status" value="1"/>
</dbReference>
<organism evidence="2 3">
    <name type="scientific">Quercus lobata</name>
    <name type="common">Valley oak</name>
    <dbReference type="NCBI Taxonomy" id="97700"/>
    <lineage>
        <taxon>Eukaryota</taxon>
        <taxon>Viridiplantae</taxon>
        <taxon>Streptophyta</taxon>
        <taxon>Embryophyta</taxon>
        <taxon>Tracheophyta</taxon>
        <taxon>Spermatophyta</taxon>
        <taxon>Magnoliopsida</taxon>
        <taxon>eudicotyledons</taxon>
        <taxon>Gunneridae</taxon>
        <taxon>Pentapetalae</taxon>
        <taxon>rosids</taxon>
        <taxon>fabids</taxon>
        <taxon>Fagales</taxon>
        <taxon>Fagaceae</taxon>
        <taxon>Quercus</taxon>
    </lineage>
</organism>
<evidence type="ECO:0000313" key="3">
    <source>
        <dbReference type="Proteomes" id="UP000594261"/>
    </source>
</evidence>
<evidence type="ECO:0000256" key="1">
    <source>
        <dbReference type="SAM" id="MobiDB-lite"/>
    </source>
</evidence>
<feature type="compositionally biased region" description="Basic and acidic residues" evidence="1">
    <location>
        <begin position="324"/>
        <end position="344"/>
    </location>
</feature>
<dbReference type="OMA" id="CVEEREP"/>
<dbReference type="InParanoid" id="A0A7N2KUQ0"/>
<evidence type="ECO:0000313" key="2">
    <source>
        <dbReference type="EnsemblPlants" id="QL02p021141:mrna:CDS:3"/>
    </source>
</evidence>
<proteinExistence type="predicted"/>
<accession>A0A7N2KUQ0</accession>
<name>A0A7N2KUQ0_QUELO</name>
<dbReference type="InterPro" id="IPR011989">
    <property type="entry name" value="ARM-like"/>
</dbReference>
<reference evidence="3" key="1">
    <citation type="journal article" date="2016" name="G3 (Bethesda)">
        <title>First Draft Assembly and Annotation of the Genome of a California Endemic Oak Quercus lobata Nee (Fagaceae).</title>
        <authorList>
            <person name="Sork V.L."/>
            <person name="Fitz-Gibbon S.T."/>
            <person name="Puiu D."/>
            <person name="Crepeau M."/>
            <person name="Gugger P.F."/>
            <person name="Sherman R."/>
            <person name="Stevens K."/>
            <person name="Langley C.H."/>
            <person name="Pellegrini M."/>
            <person name="Salzberg S.L."/>
        </authorList>
    </citation>
    <scope>NUCLEOTIDE SEQUENCE [LARGE SCALE GENOMIC DNA]</scope>
    <source>
        <strain evidence="3">cv. SW786</strain>
    </source>
</reference>